<dbReference type="AlphaFoldDB" id="A0A6V8LZS7"/>
<dbReference type="EMBL" id="BLTE01000006">
    <property type="protein sequence ID" value="GFK93735.1"/>
    <property type="molecule type" value="Genomic_DNA"/>
</dbReference>
<reference evidence="1 2" key="2">
    <citation type="submission" date="2020-05" db="EMBL/GenBank/DDBJ databases">
        <title>Draft genome sequence of Desulfovibrio sp. strainFSS-1.</title>
        <authorList>
            <person name="Shimoshige H."/>
            <person name="Kobayashi H."/>
            <person name="Maekawa T."/>
        </authorList>
    </citation>
    <scope>NUCLEOTIDE SEQUENCE [LARGE SCALE GENOMIC DNA]</scope>
    <source>
        <strain evidence="1 2">SIID29052-01</strain>
    </source>
</reference>
<dbReference type="RefSeq" id="WP_173083074.1">
    <property type="nucleotide sequence ID" value="NZ_BLTE01000006.1"/>
</dbReference>
<dbReference type="Proteomes" id="UP000494245">
    <property type="component" value="Unassembled WGS sequence"/>
</dbReference>
<reference evidence="1 2" key="1">
    <citation type="submission" date="2020-04" db="EMBL/GenBank/DDBJ databases">
        <authorList>
            <consortium name="Desulfovibrio sp. FSS-1 genome sequencing consortium"/>
            <person name="Shimoshige H."/>
            <person name="Kobayashi H."/>
            <person name="Maekawa T."/>
        </authorList>
    </citation>
    <scope>NUCLEOTIDE SEQUENCE [LARGE SCALE GENOMIC DNA]</scope>
    <source>
        <strain evidence="1 2">SIID29052-01</strain>
    </source>
</reference>
<organism evidence="1 2">
    <name type="scientific">Fundidesulfovibrio magnetotacticus</name>
    <dbReference type="NCBI Taxonomy" id="2730080"/>
    <lineage>
        <taxon>Bacteria</taxon>
        <taxon>Pseudomonadati</taxon>
        <taxon>Thermodesulfobacteriota</taxon>
        <taxon>Desulfovibrionia</taxon>
        <taxon>Desulfovibrionales</taxon>
        <taxon>Desulfovibrionaceae</taxon>
        <taxon>Fundidesulfovibrio</taxon>
    </lineage>
</organism>
<evidence type="ECO:0000313" key="2">
    <source>
        <dbReference type="Proteomes" id="UP000494245"/>
    </source>
</evidence>
<comment type="caution">
    <text evidence="1">The sequence shown here is derived from an EMBL/GenBank/DDBJ whole genome shotgun (WGS) entry which is preliminary data.</text>
</comment>
<gene>
    <name evidence="1" type="ORF">NNJEOMEG_01569</name>
</gene>
<sequence>MDRARFMGRMAASLSHDLCNVLAVIQQASGLMGDYLALARKNQRLSLGVLPKFKYDAKFQEIISQVQTQVDRGQDLCESLSRLAHSSDDAQSPTDLAFAAWLMARLSGRMAKKNKVAITVEPGDGRALADVAMVDALAALEAALLAAAWRCREQGELRLRGGLEGDEAYVDILNPALNAGEAGSLAGELAACRGPFQARAVEGGVRLGFPRAGREG</sequence>
<evidence type="ECO:0000313" key="1">
    <source>
        <dbReference type="EMBL" id="GFK93735.1"/>
    </source>
</evidence>
<name>A0A6V8LZS7_9BACT</name>
<keyword evidence="2" id="KW-1185">Reference proteome</keyword>
<proteinExistence type="predicted"/>
<protein>
    <recommendedName>
        <fullName evidence="3">Signal transduction histidine kinase dimerisation/phosphoacceptor domain-containing protein</fullName>
    </recommendedName>
</protein>
<dbReference type="Gene3D" id="1.10.287.130">
    <property type="match status" value="1"/>
</dbReference>
<accession>A0A6V8LZS7</accession>
<evidence type="ECO:0008006" key="3">
    <source>
        <dbReference type="Google" id="ProtNLM"/>
    </source>
</evidence>